<name>A0ABT3ZXW1_9BACT</name>
<reference evidence="3 4" key="1">
    <citation type="submission" date="2022-11" db="EMBL/GenBank/DDBJ databases">
        <title>Minimal conservation of predation-associated metabolite biosynthetic gene clusters underscores biosynthetic potential of Myxococcota including descriptions for ten novel species: Archangium lansinium sp. nov., Myxococcus landrumus sp. nov., Nannocystis bai.</title>
        <authorList>
            <person name="Ahearne A."/>
            <person name="Stevens C."/>
            <person name="Phillips K."/>
        </authorList>
    </citation>
    <scope>NUCLEOTIDE SEQUENCE [LARGE SCALE GENOMIC DNA]</scope>
    <source>
        <strain evidence="3 4">MIWBW</strain>
    </source>
</reference>
<evidence type="ECO:0000256" key="1">
    <source>
        <dbReference type="SAM" id="MobiDB-lite"/>
    </source>
</evidence>
<keyword evidence="4" id="KW-1185">Reference proteome</keyword>
<proteinExistence type="predicted"/>
<organism evidence="3 4">
    <name type="scientific">Archangium lansingense</name>
    <dbReference type="NCBI Taxonomy" id="2995310"/>
    <lineage>
        <taxon>Bacteria</taxon>
        <taxon>Pseudomonadati</taxon>
        <taxon>Myxococcota</taxon>
        <taxon>Myxococcia</taxon>
        <taxon>Myxococcales</taxon>
        <taxon>Cystobacterineae</taxon>
        <taxon>Archangiaceae</taxon>
        <taxon>Archangium</taxon>
    </lineage>
</organism>
<feature type="chain" id="PRO_5046901348" evidence="2">
    <location>
        <begin position="21"/>
        <end position="471"/>
    </location>
</feature>
<feature type="signal peptide" evidence="2">
    <location>
        <begin position="1"/>
        <end position="20"/>
    </location>
</feature>
<comment type="caution">
    <text evidence="3">The sequence shown here is derived from an EMBL/GenBank/DDBJ whole genome shotgun (WGS) entry which is preliminary data.</text>
</comment>
<gene>
    <name evidence="3" type="ORF">OV287_07050</name>
</gene>
<accession>A0ABT3ZXW1</accession>
<dbReference type="Proteomes" id="UP001207654">
    <property type="component" value="Unassembled WGS sequence"/>
</dbReference>
<sequence length="471" mass="51517">MTSTRLALLLSLALLSNACASLMPPPGHGGSLRYAPHEATRPVVAGEPGEEPPLALASQPPSPPGREVPERLLRRRGSREEVTATGPGSSEGTVRQSALAAHLAFHSGVSEVSSSTRRISGELSRFKASHLGIAGCAGGLFVRYLDYGERQLRWIDAELAAATQLATAASEVEDPDMKLALLRLAGPRLEAAMLGSTLLTVWVAWSQSRWRPQRTTCPPWWATSPASSPHSSRPRTRGRKSLRRRWCWLKESMEALTLLSALRFSLPAVRPAAPAMLGVGLMVGPNGVMMGTRIVVSAEWVEMMRQLVRAGILSLPAVSAAVRIQAGQVMMAQGHGELPRGVREALGDAPEVRAMRVTGKTGAGMAEPPRHHVMPKEFREWFEKRGFTGKMSIEWFCVTLQQSHHQAIHGGGNWKLGRKWPGEWNRMLMEALLEAETTTGRMLTRSEVLGTVAKRMMDYDIPMNFIRCRGK</sequence>
<protein>
    <submittedName>
        <fullName evidence="3">DUF2380 domain-containing protein</fullName>
    </submittedName>
</protein>
<feature type="region of interest" description="Disordered" evidence="1">
    <location>
        <begin position="43"/>
        <end position="93"/>
    </location>
</feature>
<feature type="compositionally biased region" description="Basic and acidic residues" evidence="1">
    <location>
        <begin position="67"/>
        <end position="82"/>
    </location>
</feature>
<keyword evidence="2" id="KW-0732">Signal</keyword>
<evidence type="ECO:0000313" key="3">
    <source>
        <dbReference type="EMBL" id="MCY1074240.1"/>
    </source>
</evidence>
<dbReference type="EMBL" id="JAPNKA010000001">
    <property type="protein sequence ID" value="MCY1074240.1"/>
    <property type="molecule type" value="Genomic_DNA"/>
</dbReference>
<evidence type="ECO:0000256" key="2">
    <source>
        <dbReference type="SAM" id="SignalP"/>
    </source>
</evidence>
<feature type="compositionally biased region" description="Low complexity" evidence="1">
    <location>
        <begin position="43"/>
        <end position="59"/>
    </location>
</feature>
<dbReference type="RefSeq" id="WP_267533216.1">
    <property type="nucleotide sequence ID" value="NZ_JAPNKA010000001.1"/>
</dbReference>
<evidence type="ECO:0000313" key="4">
    <source>
        <dbReference type="Proteomes" id="UP001207654"/>
    </source>
</evidence>